<name>A0A0A1X8K9_ZEUCU</name>
<feature type="compositionally biased region" description="Gly residues" evidence="1">
    <location>
        <begin position="102"/>
        <end position="118"/>
    </location>
</feature>
<feature type="region of interest" description="Disordered" evidence="1">
    <location>
        <begin position="768"/>
        <end position="794"/>
    </location>
</feature>
<dbReference type="InterPro" id="IPR005240">
    <property type="entry name" value="DUF389"/>
</dbReference>
<gene>
    <name evidence="3" type="primary">MJ1221_0</name>
    <name evidence="3" type="ORF">g.24590</name>
</gene>
<evidence type="ECO:0000256" key="2">
    <source>
        <dbReference type="SAM" id="Phobius"/>
    </source>
</evidence>
<feature type="region of interest" description="Disordered" evidence="1">
    <location>
        <begin position="720"/>
        <end position="753"/>
    </location>
</feature>
<proteinExistence type="predicted"/>
<organism evidence="3">
    <name type="scientific">Zeugodacus cucurbitae</name>
    <name type="common">Melon fruit fly</name>
    <name type="synonym">Bactrocera cucurbitae</name>
    <dbReference type="NCBI Taxonomy" id="28588"/>
    <lineage>
        <taxon>Eukaryota</taxon>
        <taxon>Metazoa</taxon>
        <taxon>Ecdysozoa</taxon>
        <taxon>Arthropoda</taxon>
        <taxon>Hexapoda</taxon>
        <taxon>Insecta</taxon>
        <taxon>Pterygota</taxon>
        <taxon>Neoptera</taxon>
        <taxon>Endopterygota</taxon>
        <taxon>Diptera</taxon>
        <taxon>Brachycera</taxon>
        <taxon>Muscomorpha</taxon>
        <taxon>Tephritoidea</taxon>
        <taxon>Tephritidae</taxon>
        <taxon>Zeugodacus</taxon>
        <taxon>Zeugodacus</taxon>
    </lineage>
</organism>
<accession>A0A0A1X8K9</accession>
<feature type="transmembrane region" description="Helical" evidence="2">
    <location>
        <begin position="281"/>
        <end position="301"/>
    </location>
</feature>
<keyword evidence="2" id="KW-1133">Transmembrane helix</keyword>
<dbReference type="AlphaFoldDB" id="A0A0A1X8K9"/>
<keyword evidence="2" id="KW-0812">Transmembrane</keyword>
<evidence type="ECO:0000313" key="3">
    <source>
        <dbReference type="EMBL" id="JAD07075.1"/>
    </source>
</evidence>
<reference evidence="3" key="1">
    <citation type="submission" date="2014-11" db="EMBL/GenBank/DDBJ databases">
        <authorList>
            <person name="Geib S."/>
        </authorList>
    </citation>
    <scope>NUCLEOTIDE SEQUENCE</scope>
</reference>
<evidence type="ECO:0000256" key="1">
    <source>
        <dbReference type="SAM" id="MobiDB-lite"/>
    </source>
</evidence>
<dbReference type="Pfam" id="PF04087">
    <property type="entry name" value="DUF389"/>
    <property type="match status" value="1"/>
</dbReference>
<feature type="compositionally biased region" description="Gly residues" evidence="1">
    <location>
        <begin position="730"/>
        <end position="749"/>
    </location>
</feature>
<dbReference type="PANTHER" id="PTHR20992">
    <property type="entry name" value="AT15442P-RELATED"/>
    <property type="match status" value="1"/>
</dbReference>
<feature type="region of interest" description="Disordered" evidence="1">
    <location>
        <begin position="102"/>
        <end position="130"/>
    </location>
</feature>
<feature type="compositionally biased region" description="Polar residues" evidence="1">
    <location>
        <begin position="774"/>
        <end position="794"/>
    </location>
</feature>
<feature type="transmembrane region" description="Helical" evidence="2">
    <location>
        <begin position="387"/>
        <end position="416"/>
    </location>
</feature>
<protein>
    <submittedName>
        <fullName evidence="3">Uncharacterized protein MJ1221</fullName>
    </submittedName>
</protein>
<dbReference type="PANTHER" id="PTHR20992:SF12">
    <property type="entry name" value="IP07646P"/>
    <property type="match status" value="1"/>
</dbReference>
<feature type="transmembrane region" description="Helical" evidence="2">
    <location>
        <begin position="361"/>
        <end position="380"/>
    </location>
</feature>
<reference evidence="3" key="2">
    <citation type="journal article" date="2015" name="Gigascience">
        <title>Reconstructing a comprehensive transcriptome assembly of a white-pupal translocated strain of the pest fruit fly Bactrocera cucurbitae.</title>
        <authorList>
            <person name="Sim S.B."/>
            <person name="Calla B."/>
            <person name="Hall B."/>
            <person name="DeRego T."/>
            <person name="Geib S.M."/>
        </authorList>
    </citation>
    <scope>NUCLEOTIDE SEQUENCE</scope>
</reference>
<feature type="region of interest" description="Disordered" evidence="1">
    <location>
        <begin position="639"/>
        <end position="691"/>
    </location>
</feature>
<feature type="transmembrane region" description="Helical" evidence="2">
    <location>
        <begin position="447"/>
        <end position="473"/>
    </location>
</feature>
<feature type="transmembrane region" description="Helical" evidence="2">
    <location>
        <begin position="313"/>
        <end position="335"/>
    </location>
</feature>
<feature type="transmembrane region" description="Helical" evidence="2">
    <location>
        <begin position="257"/>
        <end position="275"/>
    </location>
</feature>
<sequence length="794" mass="83866">MGGGVVFLIVVPTANFERELIYGFSPVGNNELPPPAPSHRAPLPPTSAATVTTAAGNNNLNINLPESNNNGVLRLEVELRDKHAPKYKRGMGRGVGGMGAGRGQVGGGGGGFAGGPVVGGRRASPKAADDKSAMVPLEKVLEELLTKLEIEHVTWTTSRKGYFHHVVFPLPSGEPCETTLHCLTQLGIGTKLNSSVSIIPCSVTYDALSDAVNKDDYSDDPTAEELSKWNAFVESIKSKLTVKQVVDGVRSGGSLSFDYLLLIVTADSLAALGLIENSATNIVAAMLVSPLMGPVMAITFGTIISDRQLVRTGFITVVTGMFISILFGFIFGLLLGTTEMPWGSGDWPTEEMSSRGNSRSLWMTIFWALTSGTGVAVALLQGAAGPLIGVAISASLLPPMVNCGLYWALACIWLIYPGIRIPHLKDEPLNGTTAYPFLYTNYLPTEFFINGIISSLLTVINIICIFITAIIVLKIKEVSAPYTASPDLKRFWETDLRTVRKTNRSTIRRGKGGYGDSGAGGAFSELGLSNGYKGLDEPRSRELDTVLEQALKEAEDDATFKKVKRMSYSSNAAGGELPQRLARMAGLNLREPTGGDYSNSPFGSRGGSRMNSVRNSKVQVDLKALDKLVSNLLEQHTAAVKSGGAGTSNARGTQPHQRKTSVKLNRWRPTSRSAHSFKTADSGVAGRSGGGNFDTELRSALGGLGGSLGANAMPTIMETGIGGSTQRNSIGGGVGGGGGGGSDTGGGGHSWSSSLERNARAARNVLGNIANAPQRRSQSANDEETLNLTKNYVQ</sequence>
<dbReference type="EMBL" id="GBXI01007217">
    <property type="protein sequence ID" value="JAD07075.1"/>
    <property type="molecule type" value="Transcribed_RNA"/>
</dbReference>
<feature type="region of interest" description="Disordered" evidence="1">
    <location>
        <begin position="591"/>
        <end position="612"/>
    </location>
</feature>
<keyword evidence="2" id="KW-0472">Membrane</keyword>